<sequence length="144" mass="16330">MNIFEEKNALKELVDTFSILADQKDTQKQATLFTEDATLKSYIGGQLTSEQHGRKEICEACTGFLSLFDTVYHINGQQVVNVEGDHATGTAYCQVVLIGNNEEGKRMMNTNGVWYEDEYIKVDGKWLIAKRVSHFSWADSKEVR</sequence>
<dbReference type="InterPro" id="IPR037401">
    <property type="entry name" value="SnoaL-like"/>
</dbReference>
<dbReference type="RefSeq" id="WP_271712199.1">
    <property type="nucleotide sequence ID" value="NZ_AP024169.1"/>
</dbReference>
<evidence type="ECO:0000313" key="3">
    <source>
        <dbReference type="Proteomes" id="UP000595897"/>
    </source>
</evidence>
<dbReference type="Proteomes" id="UP000595897">
    <property type="component" value="Chromosome"/>
</dbReference>
<dbReference type="InterPro" id="IPR032710">
    <property type="entry name" value="NTF2-like_dom_sf"/>
</dbReference>
<dbReference type="SUPFAM" id="SSF54427">
    <property type="entry name" value="NTF2-like"/>
    <property type="match status" value="1"/>
</dbReference>
<keyword evidence="3" id="KW-1185">Reference proteome</keyword>
<dbReference type="EMBL" id="AP024169">
    <property type="protein sequence ID" value="BCN31051.1"/>
    <property type="molecule type" value="Genomic_DNA"/>
</dbReference>
<dbReference type="AlphaFoldDB" id="A0A7R7ELY3"/>
<evidence type="ECO:0000259" key="1">
    <source>
        <dbReference type="Pfam" id="PF13577"/>
    </source>
</evidence>
<dbReference type="KEGG" id="ahb:bsdtb5_23460"/>
<name>A0A7R7ELY3_9FIRM</name>
<feature type="domain" description="SnoaL-like" evidence="1">
    <location>
        <begin position="5"/>
        <end position="131"/>
    </location>
</feature>
<gene>
    <name evidence="2" type="ORF">bsdtb5_23460</name>
</gene>
<dbReference type="Gene3D" id="3.10.450.50">
    <property type="match status" value="1"/>
</dbReference>
<organism evidence="2 3">
    <name type="scientific">Anaeromicropila herbilytica</name>
    <dbReference type="NCBI Taxonomy" id="2785025"/>
    <lineage>
        <taxon>Bacteria</taxon>
        <taxon>Bacillati</taxon>
        <taxon>Bacillota</taxon>
        <taxon>Clostridia</taxon>
        <taxon>Lachnospirales</taxon>
        <taxon>Lachnospiraceae</taxon>
        <taxon>Anaeromicropila</taxon>
    </lineage>
</organism>
<evidence type="ECO:0000313" key="2">
    <source>
        <dbReference type="EMBL" id="BCN31051.1"/>
    </source>
</evidence>
<proteinExistence type="predicted"/>
<protein>
    <recommendedName>
        <fullName evidence="1">SnoaL-like domain-containing protein</fullName>
    </recommendedName>
</protein>
<accession>A0A7R7ELY3</accession>
<reference evidence="2 3" key="1">
    <citation type="submission" date="2020-11" db="EMBL/GenBank/DDBJ databases">
        <title>Draft genome sequencing of a Lachnospiraceae strain isolated from anoxic soil subjected to BSD treatment.</title>
        <authorList>
            <person name="Uek A."/>
            <person name="Tonouchi A."/>
        </authorList>
    </citation>
    <scope>NUCLEOTIDE SEQUENCE [LARGE SCALE GENOMIC DNA]</scope>
    <source>
        <strain evidence="2 3">TB5</strain>
    </source>
</reference>
<dbReference type="Pfam" id="PF13577">
    <property type="entry name" value="SnoaL_4"/>
    <property type="match status" value="1"/>
</dbReference>